<dbReference type="EMBL" id="CP054929">
    <property type="protein sequence ID" value="QKW48814.1"/>
    <property type="molecule type" value="Genomic_DNA"/>
</dbReference>
<dbReference type="AlphaFoldDB" id="A0A7H8N2S7"/>
<dbReference type="Pfam" id="PF09684">
    <property type="entry name" value="Tail_P2_I"/>
    <property type="match status" value="1"/>
</dbReference>
<name>A0A7H8N2S7_9ACTN</name>
<dbReference type="RefSeq" id="WP_176160546.1">
    <property type="nucleotide sequence ID" value="NZ_CP054929.1"/>
</dbReference>
<dbReference type="InterPro" id="IPR006521">
    <property type="entry name" value="Tail_protein_I"/>
</dbReference>
<gene>
    <name evidence="1" type="ORF">HUT08_03840</name>
</gene>
<evidence type="ECO:0000313" key="2">
    <source>
        <dbReference type="Proteomes" id="UP000509303"/>
    </source>
</evidence>
<accession>A0A7H8N2S7</accession>
<sequence>MRAVIPGLPTPHPLADQLPAVYLDQDFLVRFLGALDEVLAPVLLTLDNLPAYLHPRTAPDDFVAWIASWVATRTDEERPVNQRRAVVASAVVRHRERGTRAGLAAAIRVETGVEPEIAESGATTWAVEHGGALPGSAPPWVRVRLRVADPERFDRARLERLVAAEVPAHVGYRLEILAAEATSEDPGGPA</sequence>
<dbReference type="NCBIfam" id="TIGR02242">
    <property type="entry name" value="tail_TIGR02242"/>
    <property type="match status" value="1"/>
</dbReference>
<keyword evidence="2" id="KW-1185">Reference proteome</keyword>
<proteinExistence type="predicted"/>
<dbReference type="Proteomes" id="UP000509303">
    <property type="component" value="Chromosome"/>
</dbReference>
<dbReference type="InterPro" id="IPR011748">
    <property type="entry name" value="Unchr_phage_tail-like"/>
</dbReference>
<protein>
    <submittedName>
        <fullName evidence="1">Phage tail protein</fullName>
    </submittedName>
</protein>
<reference evidence="1 2" key="1">
    <citation type="submission" date="2020-06" db="EMBL/GenBank/DDBJ databases">
        <title>Genome mining for natural products.</title>
        <authorList>
            <person name="Zhang B."/>
            <person name="Shi J."/>
            <person name="Ge H."/>
        </authorList>
    </citation>
    <scope>NUCLEOTIDE SEQUENCE [LARGE SCALE GENOMIC DNA]</scope>
    <source>
        <strain evidence="1 2">NA00687</strain>
    </source>
</reference>
<organism evidence="1 2">
    <name type="scientific">Streptomyces buecherae</name>
    <dbReference type="NCBI Taxonomy" id="2763006"/>
    <lineage>
        <taxon>Bacteria</taxon>
        <taxon>Bacillati</taxon>
        <taxon>Actinomycetota</taxon>
        <taxon>Actinomycetes</taxon>
        <taxon>Kitasatosporales</taxon>
        <taxon>Streptomycetaceae</taxon>
        <taxon>Streptomyces</taxon>
    </lineage>
</organism>
<evidence type="ECO:0000313" key="1">
    <source>
        <dbReference type="EMBL" id="QKW48814.1"/>
    </source>
</evidence>